<protein>
    <submittedName>
        <fullName evidence="1">Uncharacterized protein</fullName>
    </submittedName>
</protein>
<comment type="caution">
    <text evidence="1">The sequence shown here is derived from an EMBL/GenBank/DDBJ whole genome shotgun (WGS) entry which is preliminary data.</text>
</comment>
<gene>
    <name evidence="1" type="ORF">Adt_42491</name>
</gene>
<name>A0ABD1PRT2_9LAMI</name>
<evidence type="ECO:0000313" key="1">
    <source>
        <dbReference type="EMBL" id="KAL2466640.1"/>
    </source>
</evidence>
<keyword evidence="2" id="KW-1185">Reference proteome</keyword>
<accession>A0ABD1PRT2</accession>
<reference evidence="2" key="1">
    <citation type="submission" date="2024-07" db="EMBL/GenBank/DDBJ databases">
        <title>Two chromosome-level genome assemblies of Korean endemic species Abeliophyllum distichum and Forsythia ovata (Oleaceae).</title>
        <authorList>
            <person name="Jang H."/>
        </authorList>
    </citation>
    <scope>NUCLEOTIDE SEQUENCE [LARGE SCALE GENOMIC DNA]</scope>
</reference>
<dbReference type="AlphaFoldDB" id="A0ABD1PRT2"/>
<proteinExistence type="predicted"/>
<organism evidence="1 2">
    <name type="scientific">Abeliophyllum distichum</name>
    <dbReference type="NCBI Taxonomy" id="126358"/>
    <lineage>
        <taxon>Eukaryota</taxon>
        <taxon>Viridiplantae</taxon>
        <taxon>Streptophyta</taxon>
        <taxon>Embryophyta</taxon>
        <taxon>Tracheophyta</taxon>
        <taxon>Spermatophyta</taxon>
        <taxon>Magnoliopsida</taxon>
        <taxon>eudicotyledons</taxon>
        <taxon>Gunneridae</taxon>
        <taxon>Pentapetalae</taxon>
        <taxon>asterids</taxon>
        <taxon>lamiids</taxon>
        <taxon>Lamiales</taxon>
        <taxon>Oleaceae</taxon>
        <taxon>Forsythieae</taxon>
        <taxon>Abeliophyllum</taxon>
    </lineage>
</organism>
<dbReference type="EMBL" id="JBFOLK010000013">
    <property type="protein sequence ID" value="KAL2466640.1"/>
    <property type="molecule type" value="Genomic_DNA"/>
</dbReference>
<dbReference type="Proteomes" id="UP001604336">
    <property type="component" value="Unassembled WGS sequence"/>
</dbReference>
<sequence length="104" mass="12488">MLKLRWNPQILEMKTVWNKGYNLNLPYNVSENVEERGENHTDYATLPLYEYQLTRDRQRRQIRPPARYADESFVSLLTCREVVSNEHYTYEEALNSKDLENFNG</sequence>
<evidence type="ECO:0000313" key="2">
    <source>
        <dbReference type="Proteomes" id="UP001604336"/>
    </source>
</evidence>